<dbReference type="PANTHER" id="PTHR46689">
    <property type="entry name" value="MEMBRANE PROTEIN, PUTATIVE-RELATED"/>
    <property type="match status" value="1"/>
</dbReference>
<dbReference type="InterPro" id="IPR018946">
    <property type="entry name" value="PhoD-like_MPP"/>
</dbReference>
<reference evidence="3 4" key="1">
    <citation type="journal article" date="2018" name="Nat. Ecol. Evol.">
        <title>Pezizomycetes genomes reveal the molecular basis of ectomycorrhizal truffle lifestyle.</title>
        <authorList>
            <person name="Murat C."/>
            <person name="Payen T."/>
            <person name="Noel B."/>
            <person name="Kuo A."/>
            <person name="Morin E."/>
            <person name="Chen J."/>
            <person name="Kohler A."/>
            <person name="Krizsan K."/>
            <person name="Balestrini R."/>
            <person name="Da Silva C."/>
            <person name="Montanini B."/>
            <person name="Hainaut M."/>
            <person name="Levati E."/>
            <person name="Barry K.W."/>
            <person name="Belfiori B."/>
            <person name="Cichocki N."/>
            <person name="Clum A."/>
            <person name="Dockter R.B."/>
            <person name="Fauchery L."/>
            <person name="Guy J."/>
            <person name="Iotti M."/>
            <person name="Le Tacon F."/>
            <person name="Lindquist E.A."/>
            <person name="Lipzen A."/>
            <person name="Malagnac F."/>
            <person name="Mello A."/>
            <person name="Molinier V."/>
            <person name="Miyauchi S."/>
            <person name="Poulain J."/>
            <person name="Riccioni C."/>
            <person name="Rubini A."/>
            <person name="Sitrit Y."/>
            <person name="Splivallo R."/>
            <person name="Traeger S."/>
            <person name="Wang M."/>
            <person name="Zifcakova L."/>
            <person name="Wipf D."/>
            <person name="Zambonelli A."/>
            <person name="Paolocci F."/>
            <person name="Nowrousian M."/>
            <person name="Ottonello S."/>
            <person name="Baldrian P."/>
            <person name="Spatafora J.W."/>
            <person name="Henrissat B."/>
            <person name="Nagy L.G."/>
            <person name="Aury J.M."/>
            <person name="Wincker P."/>
            <person name="Grigoriev I.V."/>
            <person name="Bonfante P."/>
            <person name="Martin F.M."/>
        </authorList>
    </citation>
    <scope>NUCLEOTIDE SEQUENCE [LARGE SCALE GENOMIC DNA]</scope>
    <source>
        <strain evidence="3 4">RN42</strain>
    </source>
</reference>
<gene>
    <name evidence="3" type="ORF">BJ508DRAFT_411655</name>
</gene>
<dbReference type="InterPro" id="IPR043904">
    <property type="entry name" value="PhoD_2-like"/>
</dbReference>
<dbReference type="AlphaFoldDB" id="A0A3N4IL05"/>
<feature type="domain" description="PhoD-like phosphatase" evidence="2">
    <location>
        <begin position="493"/>
        <end position="654"/>
    </location>
</feature>
<dbReference type="EMBL" id="ML119651">
    <property type="protein sequence ID" value="RPA86097.1"/>
    <property type="molecule type" value="Genomic_DNA"/>
</dbReference>
<evidence type="ECO:0000256" key="1">
    <source>
        <dbReference type="SAM" id="MobiDB-lite"/>
    </source>
</evidence>
<feature type="domain" description="PhoD-like phosphatase" evidence="2">
    <location>
        <begin position="200"/>
        <end position="479"/>
    </location>
</feature>
<dbReference type="CDD" id="cd07389">
    <property type="entry name" value="MPP_PhoD"/>
    <property type="match status" value="1"/>
</dbReference>
<dbReference type="STRING" id="1160509.A0A3N4IL05"/>
<accession>A0A3N4IL05</accession>
<dbReference type="Proteomes" id="UP000275078">
    <property type="component" value="Unassembled WGS sequence"/>
</dbReference>
<name>A0A3N4IL05_ASCIM</name>
<dbReference type="GO" id="GO:0016020">
    <property type="term" value="C:membrane"/>
    <property type="evidence" value="ECO:0007669"/>
    <property type="project" value="TreeGrafter"/>
</dbReference>
<dbReference type="Gene3D" id="3.60.21.70">
    <property type="entry name" value="PhoD-like phosphatase"/>
    <property type="match status" value="1"/>
</dbReference>
<dbReference type="OrthoDB" id="9999821at2759"/>
<feature type="region of interest" description="Disordered" evidence="1">
    <location>
        <begin position="170"/>
        <end position="194"/>
    </location>
</feature>
<feature type="compositionally biased region" description="Basic and acidic residues" evidence="1">
    <location>
        <begin position="170"/>
        <end position="190"/>
    </location>
</feature>
<proteinExistence type="predicted"/>
<organism evidence="3 4">
    <name type="scientific">Ascobolus immersus RN42</name>
    <dbReference type="NCBI Taxonomy" id="1160509"/>
    <lineage>
        <taxon>Eukaryota</taxon>
        <taxon>Fungi</taxon>
        <taxon>Dikarya</taxon>
        <taxon>Ascomycota</taxon>
        <taxon>Pezizomycotina</taxon>
        <taxon>Pezizomycetes</taxon>
        <taxon>Pezizales</taxon>
        <taxon>Ascobolaceae</taxon>
        <taxon>Ascobolus</taxon>
    </lineage>
</organism>
<evidence type="ECO:0000313" key="4">
    <source>
        <dbReference type="Proteomes" id="UP000275078"/>
    </source>
</evidence>
<sequence length="806" mass="91032">MTGIANLIPGVNDNSKKIPKQENVKTFTTKEAQIRGLNAEKAEIPGKDTNAEIGVSYFPPRCAKEDGLLCGPLLRYCGINYKQRNPLWRGSVLVVLREETRPGELEYGYANGRRERAEPECLLKEKGRAFWKYNLAIEISSDKSQEVQYEVTWGNGVGRAKQPIRDERFVDEKMEGQSADSREGREDGDAVNKLGSEEDGVCRASWWVPGRNENMRIMFHSCNGFSVGTDEEAFSGPALWNDVLRQHERSAFHVMIGGGDQVYSDAIRTEGGPLHPWATMRNPEKRRKAPFTKELGEDCDNWYFQNYCEWYSHPPFSTANRAIPQVNIWDDHDIIDGYGSYIDRFMRSDMFVGIGELAYKNYLLFQHHTKPNASNSDELAGGEDKEDSFVISKTKGIYIKHHPHNVVVRLGPEIIFLGIDARTERTRKMINTESTYDLVFDRVAREIKEAGEGVIKHLILLLGVPIFYPRLVWLETILQSPLFGALSFLNKRFGIASGLFNKFDGAAELLDDLDDHYCAHHHKHERNTLVLRLQRFSAEHLVRTTIVSGDVHLAAVGRFYSDPRMNIPVEQDPRYMVNVISSAITNKPPPAAIGRMIARRNKTHQLHRHAQEKLLDIFTQDVDGGSVPNSVTMPRRNYAILWVVPDAKDQIDGAQGGDAYHDPNLSAEDLEKQTEEKLKAAHLPAEKKMNHIGPSEIGAGPAHFAALNEPEHVGNAPAQAAEGSKLPIAPHRKPFEEGDIDTTDTVGEVVSRLPLWVCIRVERDQKDWAGRTRGYGFGIPSLDECHVDTGAMERDRIKEEKRRKQR</sequence>
<dbReference type="PANTHER" id="PTHR46689:SF3">
    <property type="entry name" value="PHOD-LIKE PHOSPHATASE DOMAIN-CONTAINING PROTEIN"/>
    <property type="match status" value="1"/>
</dbReference>
<evidence type="ECO:0000259" key="2">
    <source>
        <dbReference type="Pfam" id="PF19050"/>
    </source>
</evidence>
<keyword evidence="4" id="KW-1185">Reference proteome</keyword>
<dbReference type="Pfam" id="PF19050">
    <property type="entry name" value="PhoD_2"/>
    <property type="match status" value="2"/>
</dbReference>
<evidence type="ECO:0000313" key="3">
    <source>
        <dbReference type="EMBL" id="RPA86097.1"/>
    </source>
</evidence>
<protein>
    <recommendedName>
        <fullName evidence="2">PhoD-like phosphatase domain-containing protein</fullName>
    </recommendedName>
</protein>
<dbReference type="InterPro" id="IPR038607">
    <property type="entry name" value="PhoD-like_sf"/>
</dbReference>